<organism evidence="1 2">
    <name type="scientific">Lentzea atacamensis</name>
    <dbReference type="NCBI Taxonomy" id="531938"/>
    <lineage>
        <taxon>Bacteria</taxon>
        <taxon>Bacillati</taxon>
        <taxon>Actinomycetota</taxon>
        <taxon>Actinomycetes</taxon>
        <taxon>Pseudonocardiales</taxon>
        <taxon>Pseudonocardiaceae</taxon>
        <taxon>Lentzea</taxon>
    </lineage>
</organism>
<dbReference type="AlphaFoldDB" id="A0A316HNX1"/>
<dbReference type="Proteomes" id="UP000246005">
    <property type="component" value="Unassembled WGS sequence"/>
</dbReference>
<evidence type="ECO:0000313" key="2">
    <source>
        <dbReference type="Proteomes" id="UP000246005"/>
    </source>
</evidence>
<reference evidence="1 2" key="1">
    <citation type="submission" date="2018-05" db="EMBL/GenBank/DDBJ databases">
        <title>Genomic Encyclopedia of Type Strains, Phase IV (KMG-IV): sequencing the most valuable type-strain genomes for metagenomic binning, comparative biology and taxonomic classification.</title>
        <authorList>
            <person name="Goeker M."/>
        </authorList>
    </citation>
    <scope>NUCLEOTIDE SEQUENCE [LARGE SCALE GENOMIC DNA]</scope>
    <source>
        <strain evidence="1 2">DSM 45480</strain>
    </source>
</reference>
<comment type="caution">
    <text evidence="1">The sequence shown here is derived from an EMBL/GenBank/DDBJ whole genome shotgun (WGS) entry which is preliminary data.</text>
</comment>
<sequence>MRILHSHDPAPEDDRSLTNEEIAEAVRHAHTRMWEYAAMGEFQLAGVCERATDRMLDALAARLSPAS</sequence>
<dbReference type="EMBL" id="QGHB01000016">
    <property type="protein sequence ID" value="PWK81708.1"/>
    <property type="molecule type" value="Genomic_DNA"/>
</dbReference>
<name>A0A316HNX1_9PSEU</name>
<evidence type="ECO:0000313" key="1">
    <source>
        <dbReference type="EMBL" id="PWK81708.1"/>
    </source>
</evidence>
<protein>
    <submittedName>
        <fullName evidence="1">Uncharacterized protein</fullName>
    </submittedName>
</protein>
<proteinExistence type="predicted"/>
<gene>
    <name evidence="1" type="ORF">C8D88_116120</name>
</gene>
<dbReference type="RefSeq" id="WP_109641182.1">
    <property type="nucleotide sequence ID" value="NZ_QGHB01000016.1"/>
</dbReference>
<accession>A0A316HNX1</accession>